<protein>
    <recommendedName>
        <fullName evidence="3">Outer membrane lipoprotein BamD-like domain-containing protein</fullName>
    </recommendedName>
</protein>
<dbReference type="AlphaFoldDB" id="A0A0F9NL63"/>
<gene>
    <name evidence="2" type="ORF">LCGC14_1323500</name>
</gene>
<accession>A0A0F9NL63</accession>
<evidence type="ECO:0000313" key="2">
    <source>
        <dbReference type="EMBL" id="KKM82052.1"/>
    </source>
</evidence>
<keyword evidence="1" id="KW-0812">Transmembrane</keyword>
<name>A0A0F9NL63_9ZZZZ</name>
<organism evidence="2">
    <name type="scientific">marine sediment metagenome</name>
    <dbReference type="NCBI Taxonomy" id="412755"/>
    <lineage>
        <taxon>unclassified sequences</taxon>
        <taxon>metagenomes</taxon>
        <taxon>ecological metagenomes</taxon>
    </lineage>
</organism>
<feature type="transmembrane region" description="Helical" evidence="1">
    <location>
        <begin position="6"/>
        <end position="26"/>
    </location>
</feature>
<comment type="caution">
    <text evidence="2">The sequence shown here is derived from an EMBL/GenBank/DDBJ whole genome shotgun (WGS) entry which is preliminary data.</text>
</comment>
<sequence>MQNRYCNIVFYLLIIVVVTLCSLGTIRRYQADFYFDIARNYIPSYADKGENLALMQSAYWKAVEANPLEFTHYANKLNGDYLKRISRRK</sequence>
<evidence type="ECO:0000256" key="1">
    <source>
        <dbReference type="SAM" id="Phobius"/>
    </source>
</evidence>
<proteinExistence type="predicted"/>
<keyword evidence="1" id="KW-1133">Transmembrane helix</keyword>
<dbReference type="EMBL" id="LAZR01007923">
    <property type="protein sequence ID" value="KKM82052.1"/>
    <property type="molecule type" value="Genomic_DNA"/>
</dbReference>
<keyword evidence="1" id="KW-0472">Membrane</keyword>
<reference evidence="2" key="1">
    <citation type="journal article" date="2015" name="Nature">
        <title>Complex archaea that bridge the gap between prokaryotes and eukaryotes.</title>
        <authorList>
            <person name="Spang A."/>
            <person name="Saw J.H."/>
            <person name="Jorgensen S.L."/>
            <person name="Zaremba-Niedzwiedzka K."/>
            <person name="Martijn J."/>
            <person name="Lind A.E."/>
            <person name="van Eijk R."/>
            <person name="Schleper C."/>
            <person name="Guy L."/>
            <person name="Ettema T.J."/>
        </authorList>
    </citation>
    <scope>NUCLEOTIDE SEQUENCE</scope>
</reference>
<evidence type="ECO:0008006" key="3">
    <source>
        <dbReference type="Google" id="ProtNLM"/>
    </source>
</evidence>